<name>A0A3E0U6K1_9GAMM</name>
<organism evidence="7 8">
    <name type="scientific">Thalassotalea euphylliae</name>
    <dbReference type="NCBI Taxonomy" id="1655234"/>
    <lineage>
        <taxon>Bacteria</taxon>
        <taxon>Pseudomonadati</taxon>
        <taxon>Pseudomonadota</taxon>
        <taxon>Gammaproteobacteria</taxon>
        <taxon>Alteromonadales</taxon>
        <taxon>Colwelliaceae</taxon>
        <taxon>Thalassotalea</taxon>
    </lineage>
</organism>
<keyword evidence="3 6" id="KW-0812">Transmembrane</keyword>
<keyword evidence="5 6" id="KW-0472">Membrane</keyword>
<dbReference type="AlphaFoldDB" id="A0A3E0U6K1"/>
<feature type="transmembrane region" description="Helical" evidence="6">
    <location>
        <begin position="42"/>
        <end position="60"/>
    </location>
</feature>
<dbReference type="PANTHER" id="PTHR42865">
    <property type="entry name" value="PROTON/GLUTAMATE-ASPARTATE SYMPORTER"/>
    <property type="match status" value="1"/>
</dbReference>
<dbReference type="GO" id="GO:0005886">
    <property type="term" value="C:plasma membrane"/>
    <property type="evidence" value="ECO:0007669"/>
    <property type="project" value="TreeGrafter"/>
</dbReference>
<dbReference type="PRINTS" id="PR00173">
    <property type="entry name" value="EDTRNSPORT"/>
</dbReference>
<evidence type="ECO:0000256" key="3">
    <source>
        <dbReference type="ARBA" id="ARBA00022692"/>
    </source>
</evidence>
<evidence type="ECO:0000313" key="7">
    <source>
        <dbReference type="EMBL" id="REL32410.1"/>
    </source>
</evidence>
<dbReference type="InterPro" id="IPR036458">
    <property type="entry name" value="Na:dicarbo_symporter_sf"/>
</dbReference>
<feature type="transmembrane region" description="Helical" evidence="6">
    <location>
        <begin position="298"/>
        <end position="320"/>
    </location>
</feature>
<accession>A0A3E0U6K1</accession>
<feature type="transmembrane region" description="Helical" evidence="6">
    <location>
        <begin position="264"/>
        <end position="291"/>
    </location>
</feature>
<feature type="transmembrane region" description="Helical" evidence="6">
    <location>
        <begin position="194"/>
        <end position="220"/>
    </location>
</feature>
<feature type="transmembrane region" description="Helical" evidence="6">
    <location>
        <begin position="332"/>
        <end position="355"/>
    </location>
</feature>
<proteinExistence type="predicted"/>
<dbReference type="SUPFAM" id="SSF118215">
    <property type="entry name" value="Proton glutamate symport protein"/>
    <property type="match status" value="1"/>
</dbReference>
<dbReference type="RefSeq" id="WP_116017947.1">
    <property type="nucleotide sequence ID" value="NZ_QUOT01000001.1"/>
</dbReference>
<sequence>MNLIIKLIAGIVGGMLIGLYAPDFIVQLLFTAQTLIGQLIKFTIPLIILFYIASGIASLPQGSGSLLGKTVGLAYGSTIVAGTLAFLIASSILPSLVSGNALEAAAEGEKLKGFIDISIPPLFEVMTALALAFILGIGISAINATSLRKGINEARDIVEVLLSKVIIPALPLYIAGVFAEMTVDGTVFSTLKTFGVVLVLAIVMHWLWISVLYIGSAAAMGKSPLSLLKNMLPAYFTALGTMSSAATIPVSLRATKENKVRDGIANFTVPLCASIHLSGSTITIVTCATAVMLLTPEIALPGIGGMVPFILMLGVTMIAAPGAPGGAVMSALGLLGTMLGFTDAALALMIALYLAQDSFGTACNVTGDGAIALWVDKFAGEQGLADAQGETKAQA</sequence>
<evidence type="ECO:0000256" key="4">
    <source>
        <dbReference type="ARBA" id="ARBA00022989"/>
    </source>
</evidence>
<comment type="caution">
    <text evidence="7">The sequence shown here is derived from an EMBL/GenBank/DDBJ whole genome shotgun (WGS) entry which is preliminary data.</text>
</comment>
<dbReference type="EMBL" id="QUOT01000001">
    <property type="protein sequence ID" value="REL32410.1"/>
    <property type="molecule type" value="Genomic_DNA"/>
</dbReference>
<evidence type="ECO:0000313" key="8">
    <source>
        <dbReference type="Proteomes" id="UP000256899"/>
    </source>
</evidence>
<dbReference type="Proteomes" id="UP000256899">
    <property type="component" value="Unassembled WGS sequence"/>
</dbReference>
<dbReference type="GO" id="GO:0005295">
    <property type="term" value="F:neutral L-amino acid:sodium symporter activity"/>
    <property type="evidence" value="ECO:0007669"/>
    <property type="project" value="TreeGrafter"/>
</dbReference>
<feature type="transmembrane region" description="Helical" evidence="6">
    <location>
        <begin position="125"/>
        <end position="145"/>
    </location>
</feature>
<feature type="transmembrane region" description="Helical" evidence="6">
    <location>
        <begin position="7"/>
        <end position="30"/>
    </location>
</feature>
<dbReference type="PANTHER" id="PTHR42865:SF8">
    <property type="entry name" value="SERINE_THREONINE TRANSPORTER SSTT"/>
    <property type="match status" value="1"/>
</dbReference>
<evidence type="ECO:0000256" key="6">
    <source>
        <dbReference type="SAM" id="Phobius"/>
    </source>
</evidence>
<dbReference type="GO" id="GO:0032329">
    <property type="term" value="P:serine transport"/>
    <property type="evidence" value="ECO:0007669"/>
    <property type="project" value="TreeGrafter"/>
</dbReference>
<feature type="transmembrane region" description="Helical" evidence="6">
    <location>
        <begin position="157"/>
        <end position="174"/>
    </location>
</feature>
<protein>
    <submittedName>
        <fullName evidence="7">Dicarboxylate/amino acid:cation symporter</fullName>
    </submittedName>
</protein>
<feature type="transmembrane region" description="Helical" evidence="6">
    <location>
        <begin position="72"/>
        <end position="93"/>
    </location>
</feature>
<dbReference type="Gene3D" id="1.10.3860.10">
    <property type="entry name" value="Sodium:dicarboxylate symporter"/>
    <property type="match status" value="1"/>
</dbReference>
<reference evidence="8" key="1">
    <citation type="submission" date="2018-08" db="EMBL/GenBank/DDBJ databases">
        <title>Thalassotalea euphylliae genome.</title>
        <authorList>
            <person name="Summers S."/>
            <person name="Rice S.A."/>
            <person name="Freckelton M.L."/>
            <person name="Nedved B.T."/>
            <person name="Hadfield M.G."/>
        </authorList>
    </citation>
    <scope>NUCLEOTIDE SEQUENCE [LARGE SCALE GENOMIC DNA]</scope>
    <source>
        <strain evidence="8">H3</strain>
    </source>
</reference>
<keyword evidence="8" id="KW-1185">Reference proteome</keyword>
<keyword evidence="4 6" id="KW-1133">Transmembrane helix</keyword>
<dbReference type="InterPro" id="IPR001991">
    <property type="entry name" value="Na-dicarboxylate_symporter"/>
</dbReference>
<evidence type="ECO:0000256" key="5">
    <source>
        <dbReference type="ARBA" id="ARBA00023136"/>
    </source>
</evidence>
<evidence type="ECO:0000256" key="1">
    <source>
        <dbReference type="ARBA" id="ARBA00004141"/>
    </source>
</evidence>
<keyword evidence="2" id="KW-0813">Transport</keyword>
<dbReference type="Pfam" id="PF00375">
    <property type="entry name" value="SDF"/>
    <property type="match status" value="1"/>
</dbReference>
<feature type="transmembrane region" description="Helical" evidence="6">
    <location>
        <begin position="232"/>
        <end position="252"/>
    </location>
</feature>
<comment type="subcellular location">
    <subcellularLocation>
        <location evidence="1">Membrane</location>
        <topology evidence="1">Multi-pass membrane protein</topology>
    </subcellularLocation>
</comment>
<evidence type="ECO:0000256" key="2">
    <source>
        <dbReference type="ARBA" id="ARBA00022448"/>
    </source>
</evidence>
<gene>
    <name evidence="7" type="ORF">DXX94_17765</name>
</gene>